<gene>
    <name evidence="2" type="ORF">AKO1_010224</name>
</gene>
<dbReference type="InterPro" id="IPR015940">
    <property type="entry name" value="UBA"/>
</dbReference>
<dbReference type="CDD" id="cd05992">
    <property type="entry name" value="PB1"/>
    <property type="match status" value="1"/>
</dbReference>
<dbReference type="SUPFAM" id="SSF54277">
    <property type="entry name" value="CAD &amp; PB1 domains"/>
    <property type="match status" value="1"/>
</dbReference>
<dbReference type="Proteomes" id="UP001431209">
    <property type="component" value="Unassembled WGS sequence"/>
</dbReference>
<dbReference type="PROSITE" id="PS51745">
    <property type="entry name" value="PB1"/>
    <property type="match status" value="1"/>
</dbReference>
<dbReference type="InterPro" id="IPR056893">
    <property type="entry name" value="UBA_Nbr1_C"/>
</dbReference>
<dbReference type="Pfam" id="PF24932">
    <property type="entry name" value="UBA_NBR1_C"/>
    <property type="match status" value="1"/>
</dbReference>
<sequence>MTTISVKIYLEPTKNIRRFGIDSNINLKEFEKTTFDAFKISNTGGSFYDWKYQDDEEDWVSFSSEEEWADALSIYRLLPNKVLRIILSKKKTVPIPTSKPTTQPPKIAPDIKKVSVDNGPVNKLQPTFVLPTSIKDKIPKPTFFKVNEEEDHEFEELEQNEILEAKKSIPRESVAEPEPIKIDSPPPLPSMDQSWTFMEVQNDVQVQQAKKKIEKYPEQLKALEAMGFDNKWLNKTLLEKNNGQLHRVVQTLLSLTQYKS</sequence>
<dbReference type="InterPro" id="IPR053793">
    <property type="entry name" value="PB1-like"/>
</dbReference>
<organism evidence="2 3">
    <name type="scientific">Acrasis kona</name>
    <dbReference type="NCBI Taxonomy" id="1008807"/>
    <lineage>
        <taxon>Eukaryota</taxon>
        <taxon>Discoba</taxon>
        <taxon>Heterolobosea</taxon>
        <taxon>Tetramitia</taxon>
        <taxon>Eutetramitia</taxon>
        <taxon>Acrasidae</taxon>
        <taxon>Acrasis</taxon>
    </lineage>
</organism>
<evidence type="ECO:0000313" key="3">
    <source>
        <dbReference type="Proteomes" id="UP001431209"/>
    </source>
</evidence>
<evidence type="ECO:0000313" key="2">
    <source>
        <dbReference type="EMBL" id="KAL0491818.1"/>
    </source>
</evidence>
<dbReference type="PANTHER" id="PTHR20930:SF0">
    <property type="entry name" value="PROTEIN ILRUN"/>
    <property type="match status" value="1"/>
</dbReference>
<dbReference type="SMART" id="SM00666">
    <property type="entry name" value="PB1"/>
    <property type="match status" value="1"/>
</dbReference>
<dbReference type="EMBL" id="JAOPGA020001865">
    <property type="protein sequence ID" value="KAL0491818.1"/>
    <property type="molecule type" value="Genomic_DNA"/>
</dbReference>
<keyword evidence="3" id="KW-1185">Reference proteome</keyword>
<dbReference type="InterPro" id="IPR000270">
    <property type="entry name" value="PB1_dom"/>
</dbReference>
<dbReference type="Pfam" id="PF00564">
    <property type="entry name" value="PB1"/>
    <property type="match status" value="1"/>
</dbReference>
<dbReference type="PANTHER" id="PTHR20930">
    <property type="entry name" value="OVARIAN CARCINOMA ANTIGEN CA125-RELATED"/>
    <property type="match status" value="1"/>
</dbReference>
<dbReference type="AlphaFoldDB" id="A0AAW2ZQT7"/>
<name>A0AAW2ZQT7_9EUKA</name>
<dbReference type="Gene3D" id="1.10.8.10">
    <property type="entry name" value="DNA helicase RuvA subunit, C-terminal domain"/>
    <property type="match status" value="1"/>
</dbReference>
<dbReference type="SUPFAM" id="SSF46934">
    <property type="entry name" value="UBA-like"/>
    <property type="match status" value="1"/>
</dbReference>
<protein>
    <recommendedName>
        <fullName evidence="1">PB1 domain-containing protein</fullName>
    </recommendedName>
</protein>
<dbReference type="SMART" id="SM00165">
    <property type="entry name" value="UBA"/>
    <property type="match status" value="1"/>
</dbReference>
<comment type="caution">
    <text evidence="2">The sequence shown here is derived from an EMBL/GenBank/DDBJ whole genome shotgun (WGS) entry which is preliminary data.</text>
</comment>
<accession>A0AAW2ZQT7</accession>
<dbReference type="InterPro" id="IPR009060">
    <property type="entry name" value="UBA-like_sf"/>
</dbReference>
<feature type="domain" description="PB1" evidence="1">
    <location>
        <begin position="3"/>
        <end position="90"/>
    </location>
</feature>
<evidence type="ECO:0000259" key="1">
    <source>
        <dbReference type="PROSITE" id="PS51745"/>
    </source>
</evidence>
<proteinExistence type="predicted"/>
<dbReference type="Gene3D" id="3.10.20.90">
    <property type="entry name" value="Phosphatidylinositol 3-kinase Catalytic Subunit, Chain A, domain 1"/>
    <property type="match status" value="1"/>
</dbReference>
<reference evidence="2 3" key="1">
    <citation type="submission" date="2024-03" db="EMBL/GenBank/DDBJ databases">
        <title>The Acrasis kona genome and developmental transcriptomes reveal deep origins of eukaryotic multicellular pathways.</title>
        <authorList>
            <person name="Sheikh S."/>
            <person name="Fu C.-J."/>
            <person name="Brown M.W."/>
            <person name="Baldauf S.L."/>
        </authorList>
    </citation>
    <scope>NUCLEOTIDE SEQUENCE [LARGE SCALE GENOMIC DNA]</scope>
    <source>
        <strain evidence="2 3">ATCC MYA-3509</strain>
    </source>
</reference>